<feature type="compositionally biased region" description="Acidic residues" evidence="9">
    <location>
        <begin position="27"/>
        <end position="47"/>
    </location>
</feature>
<feature type="compositionally biased region" description="Basic and acidic residues" evidence="9">
    <location>
        <begin position="353"/>
        <end position="362"/>
    </location>
</feature>
<dbReference type="InterPro" id="IPR041670">
    <property type="entry name" value="Znf-CCHC_6"/>
</dbReference>
<dbReference type="Gene3D" id="1.20.920.10">
    <property type="entry name" value="Bromodomain-like"/>
    <property type="match status" value="2"/>
</dbReference>
<organism evidence="11 12">
    <name type="scientific">Adineta steineri</name>
    <dbReference type="NCBI Taxonomy" id="433720"/>
    <lineage>
        <taxon>Eukaryota</taxon>
        <taxon>Metazoa</taxon>
        <taxon>Spiralia</taxon>
        <taxon>Gnathifera</taxon>
        <taxon>Rotifera</taxon>
        <taxon>Eurotatoria</taxon>
        <taxon>Bdelloidea</taxon>
        <taxon>Adinetida</taxon>
        <taxon>Adinetidae</taxon>
        <taxon>Adineta</taxon>
    </lineage>
</organism>
<protein>
    <recommendedName>
        <fullName evidence="10">Bromo domain-containing protein</fullName>
    </recommendedName>
</protein>
<evidence type="ECO:0000256" key="2">
    <source>
        <dbReference type="ARBA" id="ARBA00009064"/>
    </source>
</evidence>
<evidence type="ECO:0000256" key="9">
    <source>
        <dbReference type="SAM" id="MobiDB-lite"/>
    </source>
</evidence>
<keyword evidence="8" id="KW-0175">Coiled coil</keyword>
<comment type="subcellular location">
    <subcellularLocation>
        <location evidence="1">Nucleus</location>
    </subcellularLocation>
</comment>
<dbReference type="PROSITE" id="PS00633">
    <property type="entry name" value="BROMODOMAIN_1"/>
    <property type="match status" value="1"/>
</dbReference>
<dbReference type="GO" id="GO:0051123">
    <property type="term" value="P:RNA polymerase II preinitiation complex assembly"/>
    <property type="evidence" value="ECO:0007669"/>
    <property type="project" value="TreeGrafter"/>
</dbReference>
<feature type="compositionally biased region" description="Polar residues" evidence="9">
    <location>
        <begin position="1369"/>
        <end position="1387"/>
    </location>
</feature>
<dbReference type="InterPro" id="IPR001487">
    <property type="entry name" value="Bromodomain"/>
</dbReference>
<name>A0A818ZJZ2_9BILA</name>
<feature type="region of interest" description="Disordered" evidence="9">
    <location>
        <begin position="934"/>
        <end position="988"/>
    </location>
</feature>
<evidence type="ECO:0000256" key="8">
    <source>
        <dbReference type="SAM" id="Coils"/>
    </source>
</evidence>
<feature type="compositionally biased region" description="Polar residues" evidence="9">
    <location>
        <begin position="1324"/>
        <end position="1337"/>
    </location>
</feature>
<dbReference type="EMBL" id="CAJOAZ010001139">
    <property type="protein sequence ID" value="CAF3770428.1"/>
    <property type="molecule type" value="Genomic_DNA"/>
</dbReference>
<feature type="compositionally biased region" description="Polar residues" evidence="9">
    <location>
        <begin position="934"/>
        <end position="945"/>
    </location>
</feature>
<feature type="region of interest" description="Disordered" evidence="9">
    <location>
        <begin position="15"/>
        <end position="52"/>
    </location>
</feature>
<dbReference type="Pfam" id="PF12157">
    <property type="entry name" value="DUF3591"/>
    <property type="match status" value="1"/>
</dbReference>
<dbReference type="PROSITE" id="PS50014">
    <property type="entry name" value="BROMODOMAIN_2"/>
    <property type="match status" value="2"/>
</dbReference>
<evidence type="ECO:0000256" key="1">
    <source>
        <dbReference type="ARBA" id="ARBA00004123"/>
    </source>
</evidence>
<feature type="compositionally biased region" description="Basic and acidic residues" evidence="9">
    <location>
        <begin position="972"/>
        <end position="987"/>
    </location>
</feature>
<dbReference type="Proteomes" id="UP000663844">
    <property type="component" value="Unassembled WGS sequence"/>
</dbReference>
<sequence>MASFNDMGLFDDLADDGVHGSQHISDDDLPSEDDDDDDDDDDDELDTTDIAHGSIDIKKPLAGMLPNTYDGKTAEELFPDFKPNAILQFNKIFGAGKTNHLPKPWVNLRKRSVQEHVDTRIREATINECAVDQETQFLGRLPPVINEPISDEHDTSQTDMKIPNWRVGPARLWYDQIGLSLDLSSYDYGFKLNSPQTLQTQASKEQVTNDNELTGNASLPVNLIRWEDDIIFDTSVLRDKLDLNTPKIRYCAWVPTTNYRSLASFQKSVFGKNTDYLENGNDDDPKYKSWYSIFPIDNYDLMYGDWEKDIIIDPENMERIREPSELILDENDDHLIFEIPTDPSDCQTRQQQRNRDSREKADANTSISPTKGGKIPHKDTRGRVTRSVLTGSGLLKKTEDNDDDANDQTDSPKNDFWNLSNDEYYNPRLTDSVGKNLGTLNLQHATPAVELYAQLFPTHLNATKLRHFHRPTIKKALGKLKPGEYHPVQSVRKISDTRAAEREKERQAYGGGEMFYMRRLQDLSGLDSDIVLAEYSEQYPSLLNQIGMATRIKNYFKKKPGKQDNPPMLDYGEIAYSHSSPFQADMVPGELLQAFENHMFRAPIFPHKLLPTDFLILRTKQNYHIRNVKNIFTIGQECPLQEVPGPNSKRANIFARDFLQAYIFRLFWKSRDKPPRIKMEDVRKAFPQNAENSIRKRLKMSSDFKRTGGVHCNWWVLRSDFRLPSQEEIRQLVTPEQCCAYYSMQAAEQRLKDAGYGEKVLFAAVEDEAADENDQSKIEDEVKCAPWHTTKAYLDSLKGKCWLQLRGFADPTGCGEGFSYVRVSNKPNAREVEPEAVQSKKMVTGTDADLRRLHLKDAKKILNKFGVSDSFVRNLSRWQIIDIVRTMSTQRARDGEDGASMAKFARGNRYSQMEYQEKYKEDCRKIFEGQNKTLATNHLTSTDNETSGDEDSDVDEMRKNLESMLEPTVSKKSTETKPHVDTTDTTKKTGSRALKIVRTYLDDNGREHQRTEYVRKPMVAEAYSKIRLTKDNDFIRQFFALDEDQRENLRRERRRLQEQLRRVRRQDRLQQRNTTLPSNTVDGHHSPSSRSTNPSPIRHLHLQLNSNDLSSLKLPSVSDILNKNDGNAMDETHPDLFMDNSHNITSTSQLISTSLDNLNSNSQSGFANYFSSTSFGEDGQENNEMISPTTNPSDPSGSHKKRKKSEKDLKWLKCGACGGQGHMRTNRDCPMYGKTSSGNMQANISVDNEDAQHSFDLPGVDLNSSINSGDVSVKMVEGGGTKLIFAKNVLEKVSSKDPSRKSKKNKTSKLLSTGAESVGDGDESTTNSQSNSFNPNMNIDRPPTPPPIVHISKMQFIPPIKSSSSSPPVNLTYTPKSSGTLKTTLSHAGSRRKSSTTPTIAENNPKSNQNYISTTPSTAFRQQPTSTPLSSGPLGTMFSFPPNTPTTPTPLSAGADYLDKRARTVQRRRIDPLVSFATLLESILNELRDMSEATMFLAPVNSRLYPAYYEVIKNPIDLQTIRQRVLAHQYETRQGFLNDIRQLVENSRQFNGEYDQITRDAQTIFAACFQKFAANEDKLMKLEKAINPLLDDDLLVAISYLFERILSEHLMNVENSWPFHHAVNKLRFKDYYDIVKTPMDLEKIKNNILKHTYRSRAAMLADVNLLYTNSVQYNGESHSITAIASKIVQTCKEQFDEHTDQFDALERNLEQQNLAITRTTEQPSNEDDWQQMIGTEPINNFSFHPVDEEADDNTDLKSPTALGMSLETFLACGLPNTEHNIAPSESEQNENNDDEPFQSTEGITTEDILGNISESDTSDDDNDNKKSSSLLSSQTHQDISDDPNLPANEASSKHRHHKHSKKRLKTSHSHTTTTTDAAALQLSEDEL</sequence>
<dbReference type="GO" id="GO:0016251">
    <property type="term" value="F:RNA polymerase II general transcription initiation factor activity"/>
    <property type="evidence" value="ECO:0007669"/>
    <property type="project" value="InterPro"/>
</dbReference>
<feature type="compositionally biased region" description="Basic residues" evidence="9">
    <location>
        <begin position="1853"/>
        <end position="1868"/>
    </location>
</feature>
<feature type="domain" description="Bromo" evidence="10">
    <location>
        <begin position="1488"/>
        <end position="1558"/>
    </location>
</feature>
<dbReference type="Pfam" id="PF00439">
    <property type="entry name" value="Bromodomain"/>
    <property type="match status" value="2"/>
</dbReference>
<dbReference type="SMART" id="SM00297">
    <property type="entry name" value="BROMO"/>
    <property type="match status" value="2"/>
</dbReference>
<keyword evidence="5" id="KW-0804">Transcription</keyword>
<evidence type="ECO:0000256" key="4">
    <source>
        <dbReference type="ARBA" id="ARBA00023117"/>
    </source>
</evidence>
<keyword evidence="6" id="KW-0539">Nucleus</keyword>
<dbReference type="PANTHER" id="PTHR13900:SF0">
    <property type="entry name" value="TRANSCRIPTION INITIATION FACTOR TFIID SUBUNIT 1"/>
    <property type="match status" value="1"/>
</dbReference>
<dbReference type="GO" id="GO:0005669">
    <property type="term" value="C:transcription factor TFIID complex"/>
    <property type="evidence" value="ECO:0007669"/>
    <property type="project" value="InterPro"/>
</dbReference>
<feature type="region of interest" description="Disordered" evidence="9">
    <location>
        <begin position="338"/>
        <end position="419"/>
    </location>
</feature>
<evidence type="ECO:0000256" key="6">
    <source>
        <dbReference type="ARBA" id="ARBA00023242"/>
    </source>
</evidence>
<comment type="caution">
    <text evidence="11">The sequence shown here is derived from an EMBL/GenBank/DDBJ whole genome shotgun (WGS) entry which is preliminary data.</text>
</comment>
<gene>
    <name evidence="11" type="ORF">OXD698_LOCUS16556</name>
</gene>
<feature type="compositionally biased region" description="Polar residues" evidence="9">
    <location>
        <begin position="1395"/>
        <end position="1430"/>
    </location>
</feature>
<feature type="region of interest" description="Disordered" evidence="9">
    <location>
        <begin position="1776"/>
        <end position="1887"/>
    </location>
</feature>
<dbReference type="PANTHER" id="PTHR13900">
    <property type="entry name" value="TRANSCRIPTION INITIATION FACTOR TFIID"/>
    <property type="match status" value="1"/>
</dbReference>
<feature type="compositionally biased region" description="Low complexity" evidence="9">
    <location>
        <begin position="1827"/>
        <end position="1837"/>
    </location>
</feature>
<dbReference type="PRINTS" id="PR00503">
    <property type="entry name" value="BROMODOMAIN"/>
</dbReference>
<proteinExistence type="inferred from homology"/>
<feature type="domain" description="Bromo" evidence="10">
    <location>
        <begin position="1611"/>
        <end position="1681"/>
    </location>
</feature>
<reference evidence="11" key="1">
    <citation type="submission" date="2021-02" db="EMBL/GenBank/DDBJ databases">
        <authorList>
            <person name="Nowell W R."/>
        </authorList>
    </citation>
    <scope>NUCLEOTIDE SEQUENCE</scope>
</reference>
<evidence type="ECO:0000256" key="7">
    <source>
        <dbReference type="PROSITE-ProRule" id="PRU00035"/>
    </source>
</evidence>
<keyword evidence="3" id="KW-0805">Transcription regulation</keyword>
<dbReference type="SUPFAM" id="SSF47370">
    <property type="entry name" value="Bromodomain"/>
    <property type="match status" value="2"/>
</dbReference>
<evidence type="ECO:0000313" key="12">
    <source>
        <dbReference type="Proteomes" id="UP000663844"/>
    </source>
</evidence>
<accession>A0A818ZJZ2</accession>
<feature type="compositionally biased region" description="Acidic residues" evidence="9">
    <location>
        <begin position="1787"/>
        <end position="1796"/>
    </location>
</feature>
<feature type="region of interest" description="Disordered" evidence="9">
    <location>
        <begin position="1171"/>
        <end position="1207"/>
    </location>
</feature>
<keyword evidence="4 7" id="KW-0103">Bromodomain</keyword>
<evidence type="ECO:0000256" key="5">
    <source>
        <dbReference type="ARBA" id="ARBA00023163"/>
    </source>
</evidence>
<comment type="similarity">
    <text evidence="2">Belongs to the TAF1 family.</text>
</comment>
<dbReference type="GO" id="GO:0017025">
    <property type="term" value="F:TBP-class protein binding"/>
    <property type="evidence" value="ECO:0007669"/>
    <property type="project" value="InterPro"/>
</dbReference>
<feature type="compositionally biased region" description="Low complexity" evidence="9">
    <location>
        <begin position="1359"/>
        <end position="1368"/>
    </location>
</feature>
<dbReference type="InterPro" id="IPR040240">
    <property type="entry name" value="TAF1"/>
</dbReference>
<feature type="compositionally biased region" description="Polar residues" evidence="9">
    <location>
        <begin position="1182"/>
        <end position="1196"/>
    </location>
</feature>
<feature type="region of interest" description="Disordered" evidence="9">
    <location>
        <begin position="1293"/>
        <end position="1347"/>
    </location>
</feature>
<evidence type="ECO:0000313" key="11">
    <source>
        <dbReference type="EMBL" id="CAF3770428.1"/>
    </source>
</evidence>
<dbReference type="GO" id="GO:0004402">
    <property type="term" value="F:histone acetyltransferase activity"/>
    <property type="evidence" value="ECO:0007669"/>
    <property type="project" value="InterPro"/>
</dbReference>
<feature type="region of interest" description="Disordered" evidence="9">
    <location>
        <begin position="1359"/>
        <end position="1433"/>
    </location>
</feature>
<feature type="compositionally biased region" description="Basic and acidic residues" evidence="9">
    <location>
        <begin position="1061"/>
        <end position="1070"/>
    </location>
</feature>
<dbReference type="Pfam" id="PF15288">
    <property type="entry name" value="zf-CCHC_6"/>
    <property type="match status" value="1"/>
</dbReference>
<dbReference type="InterPro" id="IPR036427">
    <property type="entry name" value="Bromodomain-like_sf"/>
</dbReference>
<dbReference type="InterPro" id="IPR022591">
    <property type="entry name" value="TAF1_HAT_dom"/>
</dbReference>
<dbReference type="InterPro" id="IPR018359">
    <property type="entry name" value="Bromodomain_CS"/>
</dbReference>
<evidence type="ECO:0000259" key="10">
    <source>
        <dbReference type="PROSITE" id="PS50014"/>
    </source>
</evidence>
<feature type="compositionally biased region" description="Polar residues" evidence="9">
    <location>
        <begin position="1073"/>
        <end position="1095"/>
    </location>
</feature>
<evidence type="ECO:0000256" key="3">
    <source>
        <dbReference type="ARBA" id="ARBA00023015"/>
    </source>
</evidence>
<feature type="coiled-coil region" evidence="8">
    <location>
        <begin position="1688"/>
        <end position="1722"/>
    </location>
</feature>
<feature type="region of interest" description="Disordered" evidence="9">
    <location>
        <begin position="1061"/>
        <end position="1098"/>
    </location>
</feature>